<evidence type="ECO:0000256" key="1">
    <source>
        <dbReference type="SAM" id="MobiDB-lite"/>
    </source>
</evidence>
<reference evidence="2" key="1">
    <citation type="submission" date="2020-02" db="EMBL/GenBank/DDBJ databases">
        <authorList>
            <person name="Meier V. D."/>
        </authorList>
    </citation>
    <scope>NUCLEOTIDE SEQUENCE</scope>
    <source>
        <strain evidence="2">AVDCRST_MAG38</strain>
    </source>
</reference>
<feature type="compositionally biased region" description="Basic and acidic residues" evidence="1">
    <location>
        <begin position="170"/>
        <end position="182"/>
    </location>
</feature>
<feature type="compositionally biased region" description="Basic residues" evidence="1">
    <location>
        <begin position="228"/>
        <end position="239"/>
    </location>
</feature>
<dbReference type="EMBL" id="CADCVJ010000147">
    <property type="protein sequence ID" value="CAA9476726.1"/>
    <property type="molecule type" value="Genomic_DNA"/>
</dbReference>
<feature type="compositionally biased region" description="Gly residues" evidence="1">
    <location>
        <begin position="96"/>
        <end position="106"/>
    </location>
</feature>
<organism evidence="2">
    <name type="scientific">uncultured Solirubrobacteraceae bacterium</name>
    <dbReference type="NCBI Taxonomy" id="1162706"/>
    <lineage>
        <taxon>Bacteria</taxon>
        <taxon>Bacillati</taxon>
        <taxon>Actinomycetota</taxon>
        <taxon>Thermoleophilia</taxon>
        <taxon>Solirubrobacterales</taxon>
        <taxon>Solirubrobacteraceae</taxon>
        <taxon>environmental samples</taxon>
    </lineage>
</organism>
<feature type="non-terminal residue" evidence="2">
    <location>
        <position position="1"/>
    </location>
</feature>
<name>A0A6J4RMY5_9ACTN</name>
<feature type="region of interest" description="Disordered" evidence="1">
    <location>
        <begin position="1"/>
        <end position="106"/>
    </location>
</feature>
<evidence type="ECO:0000313" key="2">
    <source>
        <dbReference type="EMBL" id="CAA9476726.1"/>
    </source>
</evidence>
<gene>
    <name evidence="2" type="ORF">AVDCRST_MAG38-1726</name>
</gene>
<feature type="compositionally biased region" description="Basic and acidic residues" evidence="1">
    <location>
        <begin position="1"/>
        <end position="12"/>
    </location>
</feature>
<proteinExistence type="predicted"/>
<dbReference type="AlphaFoldDB" id="A0A6J4RMY5"/>
<feature type="compositionally biased region" description="Basic residues" evidence="1">
    <location>
        <begin position="195"/>
        <end position="210"/>
    </location>
</feature>
<feature type="region of interest" description="Disordered" evidence="1">
    <location>
        <begin position="122"/>
        <end position="239"/>
    </location>
</feature>
<feature type="compositionally biased region" description="Basic residues" evidence="1">
    <location>
        <begin position="63"/>
        <end position="83"/>
    </location>
</feature>
<feature type="non-terminal residue" evidence="2">
    <location>
        <position position="239"/>
    </location>
</feature>
<accession>A0A6J4RMY5</accession>
<sequence length="239" mass="26619">DRDPDQRLDRPDRHRHRHDRRGAPVSGPPAARDGGAGDDHARHRRRPGPGLGRRGHDPPHTALRARRHPARRRHRRAHRHRAPARGLRPARAVAPGGEGQRVAGGRGLRRRLAAVLRRLPGRHRVHPGRPDRGLLDAGHQGRARRLRGDRAGRRARLGRRPVGAVHPPRAGHDHARGGDLRRPPAGRGAGGADQRRRRDHHRHRAQAARSRRCEGGQLPAGARDRSGAGRHRPAARRRL</sequence>
<protein>
    <submittedName>
        <fullName evidence="2">Uncharacterized DUF554 membrane protein</fullName>
    </submittedName>
</protein>